<evidence type="ECO:0000313" key="2">
    <source>
        <dbReference type="Proteomes" id="UP000248961"/>
    </source>
</evidence>
<gene>
    <name evidence="1" type="ORF">BO97DRAFT_402229</name>
</gene>
<feature type="non-terminal residue" evidence="1">
    <location>
        <position position="99"/>
    </location>
</feature>
<dbReference type="AlphaFoldDB" id="A0A395IEX2"/>
<organism evidence="1 2">
    <name type="scientific">Aspergillus homomorphus (strain CBS 101889)</name>
    <dbReference type="NCBI Taxonomy" id="1450537"/>
    <lineage>
        <taxon>Eukaryota</taxon>
        <taxon>Fungi</taxon>
        <taxon>Dikarya</taxon>
        <taxon>Ascomycota</taxon>
        <taxon>Pezizomycotina</taxon>
        <taxon>Eurotiomycetes</taxon>
        <taxon>Eurotiomycetidae</taxon>
        <taxon>Eurotiales</taxon>
        <taxon>Aspergillaceae</taxon>
        <taxon>Aspergillus</taxon>
        <taxon>Aspergillus subgen. Circumdati</taxon>
    </lineage>
</organism>
<dbReference type="VEuPathDB" id="FungiDB:BO97DRAFT_402229"/>
<dbReference type="Proteomes" id="UP000248961">
    <property type="component" value="Unassembled WGS sequence"/>
</dbReference>
<name>A0A395IEX2_ASPHC</name>
<evidence type="ECO:0000313" key="1">
    <source>
        <dbReference type="EMBL" id="RAL17718.1"/>
    </source>
</evidence>
<keyword evidence="2" id="KW-1185">Reference proteome</keyword>
<reference evidence="1 2" key="1">
    <citation type="submission" date="2018-02" db="EMBL/GenBank/DDBJ databases">
        <title>The genomes of Aspergillus section Nigri reveals drivers in fungal speciation.</title>
        <authorList>
            <consortium name="DOE Joint Genome Institute"/>
            <person name="Vesth T.C."/>
            <person name="Nybo J."/>
            <person name="Theobald S."/>
            <person name="Brandl J."/>
            <person name="Frisvad J.C."/>
            <person name="Nielsen K.F."/>
            <person name="Lyhne E.K."/>
            <person name="Kogle M.E."/>
            <person name="Kuo A."/>
            <person name="Riley R."/>
            <person name="Clum A."/>
            <person name="Nolan M."/>
            <person name="Lipzen A."/>
            <person name="Salamov A."/>
            <person name="Henrissat B."/>
            <person name="Wiebenga A."/>
            <person name="De vries R.P."/>
            <person name="Grigoriev I.V."/>
            <person name="Mortensen U.H."/>
            <person name="Andersen M.R."/>
            <person name="Baker S.E."/>
        </authorList>
    </citation>
    <scope>NUCLEOTIDE SEQUENCE [LARGE SCALE GENOMIC DNA]</scope>
    <source>
        <strain evidence="1 2">CBS 101889</strain>
    </source>
</reference>
<protein>
    <submittedName>
        <fullName evidence="1">Uncharacterized protein</fullName>
    </submittedName>
</protein>
<proteinExistence type="predicted"/>
<accession>A0A395IEX2</accession>
<sequence>MPHKHSHSHTLPHTSNQRIMRAINHTNWAFSREQQPSTYRHPLLNGPDGLQGSALRPSVVRNASEIKMKLQQIAAGALSLQAPKTRRTNSRVRVEIVIT</sequence>
<dbReference type="GeneID" id="37198736"/>
<dbReference type="EMBL" id="KZ824267">
    <property type="protein sequence ID" value="RAL17718.1"/>
    <property type="molecule type" value="Genomic_DNA"/>
</dbReference>
<dbReference type="RefSeq" id="XP_025556872.1">
    <property type="nucleotide sequence ID" value="XM_025694447.1"/>
</dbReference>